<keyword evidence="2 6" id="KW-0698">rRNA processing</keyword>
<keyword evidence="1 6" id="KW-0963">Cytoplasm</keyword>
<dbReference type="Proteomes" id="UP000294887">
    <property type="component" value="Unassembled WGS sequence"/>
</dbReference>
<gene>
    <name evidence="6" type="primary">rsmI</name>
    <name evidence="9" type="ORF">EV695_0170</name>
</gene>
<protein>
    <recommendedName>
        <fullName evidence="6">Ribosomal RNA small subunit methyltransferase I</fullName>
        <ecNumber evidence="6">2.1.1.198</ecNumber>
    </recommendedName>
    <alternativeName>
        <fullName evidence="6">16S rRNA 2'-O-ribose C1402 methyltransferase</fullName>
    </alternativeName>
    <alternativeName>
        <fullName evidence="6">rRNA (cytidine-2'-O-)-methyltransferase RsmI</fullName>
    </alternativeName>
</protein>
<dbReference type="FunFam" id="3.40.1010.10:FF:000002">
    <property type="entry name" value="Ribosomal RNA small subunit methyltransferase I"/>
    <property type="match status" value="1"/>
</dbReference>
<keyword evidence="4 6" id="KW-0808">Transferase</keyword>
<dbReference type="InterPro" id="IPR014776">
    <property type="entry name" value="4pyrrole_Mease_sub2"/>
</dbReference>
<dbReference type="InterPro" id="IPR035996">
    <property type="entry name" value="4pyrrol_Methylase_sf"/>
</dbReference>
<dbReference type="InterPro" id="IPR018063">
    <property type="entry name" value="SAM_MeTrfase_RsmI_CS"/>
</dbReference>
<sequence>MTTKNTDTNSGILYIVATPIGNLGDITHRAIETLKKVDKVCAEDTRNTRKLLTHFGIQADLQALHDHNEQHKIAQIKNWLDAGENIALVSDAGTPLISDPGYHLVNELGSENYRIEPIPGASAIITALSIAGLPTDRFTFEGFLPAKSVGRNKALQANAKETRTQVYYESSHRIDDTIAAMHTIFGAERKVVLARELTKLYEQVFRGDLEGLLDWINADPMHQKGEFVLMVDGHEEETDSDAINSSSEELLTILLDELPVKQAAAIASKITGRKKNELYRMAMELKGK</sequence>
<feature type="domain" description="RsmI HTH" evidence="8">
    <location>
        <begin position="246"/>
        <end position="286"/>
    </location>
</feature>
<dbReference type="NCBIfam" id="TIGR00096">
    <property type="entry name" value="16S rRNA (cytidine(1402)-2'-O)-methyltransferase"/>
    <property type="match status" value="1"/>
</dbReference>
<dbReference type="InterPro" id="IPR008189">
    <property type="entry name" value="rRNA_ssu_MeTfrase_I"/>
</dbReference>
<keyword evidence="5 6" id="KW-0949">S-adenosyl-L-methionine</keyword>
<evidence type="ECO:0000256" key="6">
    <source>
        <dbReference type="HAMAP-Rule" id="MF_01877"/>
    </source>
</evidence>
<comment type="subcellular location">
    <subcellularLocation>
        <location evidence="6">Cytoplasm</location>
    </subcellularLocation>
</comment>
<dbReference type="PIRSF" id="PIRSF005917">
    <property type="entry name" value="MTase_YraL"/>
    <property type="match status" value="1"/>
</dbReference>
<evidence type="ECO:0000313" key="9">
    <source>
        <dbReference type="EMBL" id="TCJ88327.1"/>
    </source>
</evidence>
<accession>A0A4R1F2F1</accession>
<dbReference type="GO" id="GO:0070677">
    <property type="term" value="F:rRNA (cytosine-2'-O-)-methyltransferase activity"/>
    <property type="evidence" value="ECO:0007669"/>
    <property type="project" value="UniProtKB-UniRule"/>
</dbReference>
<keyword evidence="10" id="KW-1185">Reference proteome</keyword>
<dbReference type="Pfam" id="PF23016">
    <property type="entry name" value="RsmI_C"/>
    <property type="match status" value="1"/>
</dbReference>
<dbReference type="Gene3D" id="3.40.1010.10">
    <property type="entry name" value="Cobalt-precorrin-4 Transmethylase, Domain 1"/>
    <property type="match status" value="1"/>
</dbReference>
<dbReference type="RefSeq" id="WP_131904029.1">
    <property type="nucleotide sequence ID" value="NZ_BAAAFU010000008.1"/>
</dbReference>
<dbReference type="AlphaFoldDB" id="A0A4R1F2F1"/>
<evidence type="ECO:0000259" key="7">
    <source>
        <dbReference type="Pfam" id="PF00590"/>
    </source>
</evidence>
<evidence type="ECO:0000256" key="4">
    <source>
        <dbReference type="ARBA" id="ARBA00022679"/>
    </source>
</evidence>
<evidence type="ECO:0000256" key="1">
    <source>
        <dbReference type="ARBA" id="ARBA00022490"/>
    </source>
</evidence>
<dbReference type="InterPro" id="IPR014777">
    <property type="entry name" value="4pyrrole_Mease_sub1"/>
</dbReference>
<dbReference type="EC" id="2.1.1.198" evidence="6"/>
<dbReference type="FunFam" id="3.30.950.10:FF:000002">
    <property type="entry name" value="Ribosomal RNA small subunit methyltransferase I"/>
    <property type="match status" value="1"/>
</dbReference>
<dbReference type="CDD" id="cd11648">
    <property type="entry name" value="RsmI"/>
    <property type="match status" value="1"/>
</dbReference>
<comment type="similarity">
    <text evidence="6">Belongs to the methyltransferase superfamily. RsmI family.</text>
</comment>
<dbReference type="PANTHER" id="PTHR46111:SF1">
    <property type="entry name" value="RIBOSOMAL RNA SMALL SUBUNIT METHYLTRANSFERASE I"/>
    <property type="match status" value="1"/>
</dbReference>
<dbReference type="PANTHER" id="PTHR46111">
    <property type="entry name" value="RIBOSOMAL RNA SMALL SUBUNIT METHYLTRANSFERASE I"/>
    <property type="match status" value="1"/>
</dbReference>
<feature type="domain" description="Tetrapyrrole methylase" evidence="7">
    <location>
        <begin position="13"/>
        <end position="211"/>
    </location>
</feature>
<dbReference type="OrthoDB" id="9809084at2"/>
<dbReference type="PROSITE" id="PS01296">
    <property type="entry name" value="RSMI"/>
    <property type="match status" value="1"/>
</dbReference>
<dbReference type="InterPro" id="IPR000878">
    <property type="entry name" value="4pyrrol_Mease"/>
</dbReference>
<comment type="catalytic activity">
    <reaction evidence="6">
        <text>cytidine(1402) in 16S rRNA + S-adenosyl-L-methionine = 2'-O-methylcytidine(1402) in 16S rRNA + S-adenosyl-L-homocysteine + H(+)</text>
        <dbReference type="Rhea" id="RHEA:42924"/>
        <dbReference type="Rhea" id="RHEA-COMP:10285"/>
        <dbReference type="Rhea" id="RHEA-COMP:10286"/>
        <dbReference type="ChEBI" id="CHEBI:15378"/>
        <dbReference type="ChEBI" id="CHEBI:57856"/>
        <dbReference type="ChEBI" id="CHEBI:59789"/>
        <dbReference type="ChEBI" id="CHEBI:74495"/>
        <dbReference type="ChEBI" id="CHEBI:82748"/>
        <dbReference type="EC" id="2.1.1.198"/>
    </reaction>
</comment>
<evidence type="ECO:0000313" key="10">
    <source>
        <dbReference type="Proteomes" id="UP000294887"/>
    </source>
</evidence>
<keyword evidence="3 6" id="KW-0489">Methyltransferase</keyword>
<dbReference type="SUPFAM" id="SSF53790">
    <property type="entry name" value="Tetrapyrrole methylase"/>
    <property type="match status" value="1"/>
</dbReference>
<comment type="caution">
    <text evidence="9">The sequence shown here is derived from an EMBL/GenBank/DDBJ whole genome shotgun (WGS) entry which is preliminary data.</text>
</comment>
<evidence type="ECO:0000256" key="5">
    <source>
        <dbReference type="ARBA" id="ARBA00022691"/>
    </source>
</evidence>
<evidence type="ECO:0000259" key="8">
    <source>
        <dbReference type="Pfam" id="PF23016"/>
    </source>
</evidence>
<dbReference type="InterPro" id="IPR053910">
    <property type="entry name" value="RsmI_HTH"/>
</dbReference>
<dbReference type="Gene3D" id="3.30.950.10">
    <property type="entry name" value="Methyltransferase, Cobalt-precorrin-4 Transmethylase, Domain 2"/>
    <property type="match status" value="1"/>
</dbReference>
<name>A0A4R1F2F1_9GAMM</name>
<dbReference type="EMBL" id="SMFQ01000002">
    <property type="protein sequence ID" value="TCJ88327.1"/>
    <property type="molecule type" value="Genomic_DNA"/>
</dbReference>
<dbReference type="HAMAP" id="MF_01877">
    <property type="entry name" value="16SrRNA_methyltr_I"/>
    <property type="match status" value="1"/>
</dbReference>
<dbReference type="GO" id="GO:0005737">
    <property type="term" value="C:cytoplasm"/>
    <property type="evidence" value="ECO:0007669"/>
    <property type="project" value="UniProtKB-SubCell"/>
</dbReference>
<evidence type="ECO:0000256" key="2">
    <source>
        <dbReference type="ARBA" id="ARBA00022552"/>
    </source>
</evidence>
<dbReference type="Pfam" id="PF00590">
    <property type="entry name" value="TP_methylase"/>
    <property type="match status" value="1"/>
</dbReference>
<organism evidence="9 10">
    <name type="scientific">Cocleimonas flava</name>
    <dbReference type="NCBI Taxonomy" id="634765"/>
    <lineage>
        <taxon>Bacteria</taxon>
        <taxon>Pseudomonadati</taxon>
        <taxon>Pseudomonadota</taxon>
        <taxon>Gammaproteobacteria</taxon>
        <taxon>Thiotrichales</taxon>
        <taxon>Thiotrichaceae</taxon>
        <taxon>Cocleimonas</taxon>
    </lineage>
</organism>
<reference evidence="9 10" key="1">
    <citation type="submission" date="2019-03" db="EMBL/GenBank/DDBJ databases">
        <title>Genomic Encyclopedia of Type Strains, Phase IV (KMG-IV): sequencing the most valuable type-strain genomes for metagenomic binning, comparative biology and taxonomic classification.</title>
        <authorList>
            <person name="Goeker M."/>
        </authorList>
    </citation>
    <scope>NUCLEOTIDE SEQUENCE [LARGE SCALE GENOMIC DNA]</scope>
    <source>
        <strain evidence="9 10">DSM 24830</strain>
    </source>
</reference>
<proteinExistence type="inferred from homology"/>
<evidence type="ECO:0000256" key="3">
    <source>
        <dbReference type="ARBA" id="ARBA00022603"/>
    </source>
</evidence>
<comment type="function">
    <text evidence="6">Catalyzes the 2'-O-methylation of the ribose of cytidine 1402 (C1402) in 16S rRNA.</text>
</comment>